<dbReference type="GO" id="GO:0016758">
    <property type="term" value="F:hexosyltransferase activity"/>
    <property type="evidence" value="ECO:0007669"/>
    <property type="project" value="UniProtKB-ARBA"/>
</dbReference>
<dbReference type="Gene3D" id="3.90.550.10">
    <property type="entry name" value="Spore Coat Polysaccharide Biosynthesis Protein SpsA, Chain A"/>
    <property type="match status" value="1"/>
</dbReference>
<dbReference type="CDD" id="cd00761">
    <property type="entry name" value="Glyco_tranf_GTA_type"/>
    <property type="match status" value="1"/>
</dbReference>
<proteinExistence type="predicted"/>
<dbReference type="AlphaFoldDB" id="A0A418UY49"/>
<feature type="domain" description="Glycosyltransferase 2-like" evidence="2">
    <location>
        <begin position="443"/>
        <end position="575"/>
    </location>
</feature>
<comment type="caution">
    <text evidence="3">The sequence shown here is derived from an EMBL/GenBank/DDBJ whole genome shotgun (WGS) entry which is preliminary data.</text>
</comment>
<dbReference type="OrthoDB" id="9794124at2"/>
<evidence type="ECO:0000259" key="2">
    <source>
        <dbReference type="Pfam" id="PF00535"/>
    </source>
</evidence>
<sequence>MVMTSKSDVVALMRILLGRLPSEKAMIELQARSITESVCNIVTSAEFRSSAIEPLLERRETVHEERRLHLDADDIRWVKAHIPLGAASIKSLSTTKNWSDLMRLIVTDADLCRQLKKTLGDSGRVEAFMDAIASVSTAPAPSESNNDAPSAAAAAPASSATPVTPAAPAVELGTSRSLSEGATDAAVKVFEKILTGQDKSARGQILDLHKKDPGPGVIWLYHQCQKNPSIKKPVRDYVTFTAARVFLKFFMSETAFQLADNLHSRASELVLFSESEINRLYKLRALAAVRSGRADVGIRQYEELIATYPLDWEAYFLLGDFIMQTAPDKAEQLLRTSMECGKELNPNQIVSIADFLHRRGDQATAVRLLRGLKERERPHPDVHTSFANFALRHGSKSAWRQHMCNHFESQGLTGKDLLIDDSNSLFGFGERLSHKKLDHPLITIVMTSFNSAATIEHAVKSIVNQTYGNFELIIVDDCSTDNSRAIIKNLALRYPRVKYIFNDYNMGTYCSKNQAVVEAKGEYITFHDSDDWMHPQRLETHLKRMTERDLITTVSSWIRMTSEGESILRKGGGFVHRNPASTFIRRAVFDKIGVFDSVRTGADTEMLWRIKSSFGAANVEEMDDVLALGLHHENSLTTAGVTAFDEFRYSPVRLKYWENWVGWHFDNILAGKSMIIPIGHNPRQFVAPDEIAVT</sequence>
<dbReference type="InterPro" id="IPR001173">
    <property type="entry name" value="Glyco_trans_2-like"/>
</dbReference>
<dbReference type="Pfam" id="PF00535">
    <property type="entry name" value="Glycos_transf_2"/>
    <property type="match status" value="1"/>
</dbReference>
<gene>
    <name evidence="3" type="ORF">D4Q52_23500</name>
</gene>
<feature type="region of interest" description="Disordered" evidence="1">
    <location>
        <begin position="137"/>
        <end position="165"/>
    </location>
</feature>
<evidence type="ECO:0000256" key="1">
    <source>
        <dbReference type="SAM" id="MobiDB-lite"/>
    </source>
</evidence>
<keyword evidence="3" id="KW-0808">Transferase</keyword>
<dbReference type="Gene3D" id="1.25.40.10">
    <property type="entry name" value="Tetratricopeptide repeat domain"/>
    <property type="match status" value="1"/>
</dbReference>
<name>A0A418UY49_RHOPL</name>
<dbReference type="PANTHER" id="PTHR22916:SF3">
    <property type="entry name" value="UDP-GLCNAC:BETAGAL BETA-1,3-N-ACETYLGLUCOSAMINYLTRANSFERASE-LIKE PROTEIN 1"/>
    <property type="match status" value="1"/>
</dbReference>
<dbReference type="InterPro" id="IPR029044">
    <property type="entry name" value="Nucleotide-diphossugar_trans"/>
</dbReference>
<organism evidence="3 4">
    <name type="scientific">Rhodopseudomonas palustris</name>
    <dbReference type="NCBI Taxonomy" id="1076"/>
    <lineage>
        <taxon>Bacteria</taxon>
        <taxon>Pseudomonadati</taxon>
        <taxon>Pseudomonadota</taxon>
        <taxon>Alphaproteobacteria</taxon>
        <taxon>Hyphomicrobiales</taxon>
        <taxon>Nitrobacteraceae</taxon>
        <taxon>Rhodopseudomonas</taxon>
    </lineage>
</organism>
<accession>A0A418UY49</accession>
<reference evidence="3 4" key="1">
    <citation type="submission" date="2018-09" db="EMBL/GenBank/DDBJ databases">
        <title>Draft genome sequence of Rhodopseudomonas palustris 2.1.18.</title>
        <authorList>
            <person name="Robertson S.L."/>
            <person name="Meyer T.E."/>
            <person name="Kyndt J.A."/>
        </authorList>
    </citation>
    <scope>NUCLEOTIDE SEQUENCE [LARGE SCALE GENOMIC DNA]</scope>
    <source>
        <strain evidence="3 4">2.1.18</strain>
    </source>
</reference>
<dbReference type="Proteomes" id="UP000285523">
    <property type="component" value="Unassembled WGS sequence"/>
</dbReference>
<dbReference type="EMBL" id="QYYD01000034">
    <property type="protein sequence ID" value="RJF67317.1"/>
    <property type="molecule type" value="Genomic_DNA"/>
</dbReference>
<protein>
    <submittedName>
        <fullName evidence="3">Glycosyltransferase</fullName>
    </submittedName>
</protein>
<evidence type="ECO:0000313" key="4">
    <source>
        <dbReference type="Proteomes" id="UP000285523"/>
    </source>
</evidence>
<dbReference type="SUPFAM" id="SSF53448">
    <property type="entry name" value="Nucleotide-diphospho-sugar transferases"/>
    <property type="match status" value="1"/>
</dbReference>
<evidence type="ECO:0000313" key="3">
    <source>
        <dbReference type="EMBL" id="RJF67317.1"/>
    </source>
</evidence>
<feature type="compositionally biased region" description="Low complexity" evidence="1">
    <location>
        <begin position="138"/>
        <end position="165"/>
    </location>
</feature>
<dbReference type="PANTHER" id="PTHR22916">
    <property type="entry name" value="GLYCOSYLTRANSFERASE"/>
    <property type="match status" value="1"/>
</dbReference>
<dbReference type="InterPro" id="IPR011990">
    <property type="entry name" value="TPR-like_helical_dom_sf"/>
</dbReference>
<dbReference type="SUPFAM" id="SSF48452">
    <property type="entry name" value="TPR-like"/>
    <property type="match status" value="1"/>
</dbReference>